<protein>
    <submittedName>
        <fullName evidence="3">Uncharacterized protein</fullName>
    </submittedName>
</protein>
<feature type="coiled-coil region" evidence="1">
    <location>
        <begin position="249"/>
        <end position="290"/>
    </location>
</feature>
<evidence type="ECO:0000313" key="4">
    <source>
        <dbReference type="Proteomes" id="UP001209570"/>
    </source>
</evidence>
<feature type="region of interest" description="Disordered" evidence="2">
    <location>
        <begin position="648"/>
        <end position="736"/>
    </location>
</feature>
<feature type="compositionally biased region" description="Low complexity" evidence="2">
    <location>
        <begin position="99"/>
        <end position="109"/>
    </location>
</feature>
<feature type="coiled-coil region" evidence="1">
    <location>
        <begin position="495"/>
        <end position="557"/>
    </location>
</feature>
<keyword evidence="4" id="KW-1185">Reference proteome</keyword>
<dbReference type="PANTHER" id="PTHR23159:SF31">
    <property type="entry name" value="CENTROSOME-ASSOCIATED PROTEIN CEP250 ISOFORM X1"/>
    <property type="match status" value="1"/>
</dbReference>
<evidence type="ECO:0000256" key="2">
    <source>
        <dbReference type="SAM" id="MobiDB-lite"/>
    </source>
</evidence>
<dbReference type="PANTHER" id="PTHR23159">
    <property type="entry name" value="CENTROSOMAL PROTEIN 2"/>
    <property type="match status" value="1"/>
</dbReference>
<organism evidence="3 4">
    <name type="scientific">Pythium insidiosum</name>
    <name type="common">Pythiosis disease agent</name>
    <dbReference type="NCBI Taxonomy" id="114742"/>
    <lineage>
        <taxon>Eukaryota</taxon>
        <taxon>Sar</taxon>
        <taxon>Stramenopiles</taxon>
        <taxon>Oomycota</taxon>
        <taxon>Peronosporomycetes</taxon>
        <taxon>Pythiales</taxon>
        <taxon>Pythiaceae</taxon>
        <taxon>Pythium</taxon>
    </lineage>
</organism>
<reference evidence="3" key="1">
    <citation type="submission" date="2021-12" db="EMBL/GenBank/DDBJ databases">
        <title>Prjna785345.</title>
        <authorList>
            <person name="Rujirawat T."/>
            <person name="Krajaejun T."/>
        </authorList>
    </citation>
    <scope>NUCLEOTIDE SEQUENCE</scope>
    <source>
        <strain evidence="3">Pi057C3</strain>
    </source>
</reference>
<dbReference type="AlphaFoldDB" id="A0AAD5LFL0"/>
<feature type="compositionally biased region" description="Low complexity" evidence="2">
    <location>
        <begin position="686"/>
        <end position="703"/>
    </location>
</feature>
<feature type="compositionally biased region" description="Polar residues" evidence="2">
    <location>
        <begin position="672"/>
        <end position="682"/>
    </location>
</feature>
<keyword evidence="1" id="KW-0175">Coiled coil</keyword>
<feature type="compositionally biased region" description="Low complexity" evidence="2">
    <location>
        <begin position="7"/>
        <end position="17"/>
    </location>
</feature>
<gene>
    <name evidence="3" type="ORF">P43SY_005369</name>
</gene>
<feature type="compositionally biased region" description="Low complexity" evidence="2">
    <location>
        <begin position="196"/>
        <end position="216"/>
    </location>
</feature>
<feature type="coiled-coil region" evidence="1">
    <location>
        <begin position="370"/>
        <end position="454"/>
    </location>
</feature>
<accession>A0AAD5LFL0</accession>
<name>A0AAD5LFL0_PYTIN</name>
<dbReference type="EMBL" id="JAKCXM010000183">
    <property type="protein sequence ID" value="KAJ0399430.1"/>
    <property type="molecule type" value="Genomic_DNA"/>
</dbReference>
<sequence>MLRRPSTAESSASSSDVTFDDVDDSHVLAFLDDGNSSDSPGRRPSKTVEFRLDFSSRLGHNSMPASPPSPLSPSQQAAKMRRRSSVRRPSTTGHGGGSPSSSGSPQSHTATGTAAISQRLPRSPSMRTQPPAAGATRKRLTKRQSAPIQLTPEEERLVQLAAVTSSGSMSPGRRQSDAMTSRPAATSPSSTPPKTSPSHSPASSPAIGPASVSAAVPAPPPLQLKTASSAPAPPVSTPTHSLIAERAAAAASQALLDKTQRESDALRAELSAARAAIVELEQRVRDSNDTSDAVAAQLAALRERNEERLRASDVAHQAALAELARRKDEELRDQQAQFRAECETFKTELASLTRIKNEVHTQNERLLTALDAQSAQTQQLEVQCRALQTELRLERERRLDLESWKATEQHRADVSLVAKCEALEASAARWEGQCQELQDQVHQLLAEQQELRGSQLEAEQRLEREFALRRVLYERFVAQVQLLHGQLRALTTDTKEQLRKEMKKNQQTLTSVEQQAREMAIHLNDKAVALVAKQNRVIQLEAQLKNERQTVHQLELALSKTTRVLERKEATFKTKYQEQREFLEITTAVRNGLTTELQAKKKQLAVMEQQVKALTLSKSDVEKRNKHLSQQVKIMQQMHAREMEKFAVSRQAASREPTAQVTARDRDGRARTQGTSIVTTAPSGDLRSSSASVASLVLRSSVSNEKAPKEQHTRDECEPSSNGRVLWARDGDDEGDQVNDVEWREFVELTAAYEEECRLQMDRHATQELCRASEFSGRLAL</sequence>
<feature type="compositionally biased region" description="Low complexity" evidence="2">
    <location>
        <begin position="178"/>
        <end position="189"/>
    </location>
</feature>
<feature type="compositionally biased region" description="Basic and acidic residues" evidence="2">
    <location>
        <begin position="706"/>
        <end position="717"/>
    </location>
</feature>
<evidence type="ECO:0000256" key="1">
    <source>
        <dbReference type="SAM" id="Coils"/>
    </source>
</evidence>
<proteinExistence type="predicted"/>
<dbReference type="Proteomes" id="UP001209570">
    <property type="component" value="Unassembled WGS sequence"/>
</dbReference>
<feature type="coiled-coil region" evidence="1">
    <location>
        <begin position="590"/>
        <end position="624"/>
    </location>
</feature>
<comment type="caution">
    <text evidence="3">The sequence shown here is derived from an EMBL/GenBank/DDBJ whole genome shotgun (WGS) entry which is preliminary data.</text>
</comment>
<evidence type="ECO:0000313" key="3">
    <source>
        <dbReference type="EMBL" id="KAJ0399430.1"/>
    </source>
</evidence>
<feature type="region of interest" description="Disordered" evidence="2">
    <location>
        <begin position="1"/>
        <end position="239"/>
    </location>
</feature>